<gene>
    <name evidence="15" type="ORF">CHS0354_035466</name>
</gene>
<dbReference type="InterPro" id="IPR000276">
    <property type="entry name" value="GPCR_Rhodpsn"/>
</dbReference>
<dbReference type="AlphaFoldDB" id="A0AAE0WCM8"/>
<evidence type="ECO:0000256" key="10">
    <source>
        <dbReference type="ARBA" id="ARBA00023224"/>
    </source>
</evidence>
<evidence type="ECO:0000256" key="9">
    <source>
        <dbReference type="ARBA" id="ARBA00023180"/>
    </source>
</evidence>
<feature type="transmembrane region" description="Helical" evidence="13">
    <location>
        <begin position="53"/>
        <end position="82"/>
    </location>
</feature>
<feature type="transmembrane region" description="Helical" evidence="13">
    <location>
        <begin position="235"/>
        <end position="256"/>
    </location>
</feature>
<dbReference type="GO" id="GO:0005886">
    <property type="term" value="C:plasma membrane"/>
    <property type="evidence" value="ECO:0007669"/>
    <property type="project" value="UniProtKB-SubCell"/>
</dbReference>
<feature type="region of interest" description="Disordered" evidence="12">
    <location>
        <begin position="383"/>
        <end position="408"/>
    </location>
</feature>
<evidence type="ECO:0000256" key="13">
    <source>
        <dbReference type="SAM" id="Phobius"/>
    </source>
</evidence>
<keyword evidence="4 13" id="KW-1133">Transmembrane helix</keyword>
<evidence type="ECO:0000256" key="11">
    <source>
        <dbReference type="RuleBase" id="RU000688"/>
    </source>
</evidence>
<keyword evidence="10 11" id="KW-0807">Transducer</keyword>
<dbReference type="PROSITE" id="PS50262">
    <property type="entry name" value="G_PROTEIN_RECEP_F1_2"/>
    <property type="match status" value="1"/>
</dbReference>
<dbReference type="Gene3D" id="1.20.1070.10">
    <property type="entry name" value="Rhodopsin 7-helix transmembrane proteins"/>
    <property type="match status" value="1"/>
</dbReference>
<dbReference type="SUPFAM" id="SSF81321">
    <property type="entry name" value="Family A G protein-coupled receptor-like"/>
    <property type="match status" value="1"/>
</dbReference>
<reference evidence="15" key="1">
    <citation type="journal article" date="2021" name="Genome Biol. Evol.">
        <title>A High-Quality Reference Genome for a Parasitic Bivalve with Doubly Uniparental Inheritance (Bivalvia: Unionida).</title>
        <authorList>
            <person name="Smith C.H."/>
        </authorList>
    </citation>
    <scope>NUCLEOTIDE SEQUENCE</scope>
    <source>
        <strain evidence="15">CHS0354</strain>
    </source>
</reference>
<evidence type="ECO:0000256" key="1">
    <source>
        <dbReference type="ARBA" id="ARBA00004651"/>
    </source>
</evidence>
<evidence type="ECO:0000256" key="7">
    <source>
        <dbReference type="ARBA" id="ARBA00023157"/>
    </source>
</evidence>
<comment type="caution">
    <text evidence="15">The sequence shown here is derived from an EMBL/GenBank/DDBJ whole genome shotgun (WGS) entry which is preliminary data.</text>
</comment>
<evidence type="ECO:0000256" key="8">
    <source>
        <dbReference type="ARBA" id="ARBA00023170"/>
    </source>
</evidence>
<feature type="transmembrane region" description="Helical" evidence="13">
    <location>
        <begin position="174"/>
        <end position="194"/>
    </location>
</feature>
<evidence type="ECO:0000256" key="3">
    <source>
        <dbReference type="ARBA" id="ARBA00022692"/>
    </source>
</evidence>
<sequence>MTSFMYFKAENNSSVEYTENENVSESSNTTNETSVENIEEYLCKMMGPKNKDIFLMILLSVVYGLIFLSGIVGNICTCIVIVRNHYMQTTTNCYLFSLSISDVLILVIGLPPEAYSIWEAYPWRFGESFCILRALLMEATSYASVMTITAFTVERYIAIRHPLKAHKIAKFSRCIRTIIAIWIIAFLCALPYAINTELFFYLHDKNGLPITDSLTCNIPNKLEHRMGFVFQLSTYVFFVLPMTVILVLYILIGLALRKAEKERIASDESNHGHDSSSSHAQRKVVLKLLVAVVVAFFICWAPYHAQRLLTVYNTKWTPALFDFQSSLFYISGVLYFVGSTVNPILYNVMSKRYQQAFKETILRCKGSRRSNIKHGSYMLSQKGDSGFEGQHSSCRKNHSPEKNQPHSTVLKNGATRQVKKVYFSRNVSGAHKRTYKLGSNAKIAHPKLCRIVQKNTKRVPGVRSEVIKSDATGSELMTDGRGCNKSVDFV</sequence>
<accession>A0AAE0WCM8</accession>
<feature type="transmembrane region" description="Helical" evidence="13">
    <location>
        <begin position="323"/>
        <end position="345"/>
    </location>
</feature>
<keyword evidence="8 11" id="KW-0675">Receptor</keyword>
<feature type="domain" description="G-protein coupled receptors family 1 profile" evidence="14">
    <location>
        <begin position="73"/>
        <end position="346"/>
    </location>
</feature>
<keyword evidence="2" id="KW-1003">Cell membrane</keyword>
<evidence type="ECO:0000256" key="6">
    <source>
        <dbReference type="ARBA" id="ARBA00023136"/>
    </source>
</evidence>
<feature type="transmembrane region" description="Helical" evidence="13">
    <location>
        <begin position="94"/>
        <end position="111"/>
    </location>
</feature>
<keyword evidence="3 11" id="KW-0812">Transmembrane</keyword>
<keyword evidence="7" id="KW-1015">Disulfide bond</keyword>
<feature type="transmembrane region" description="Helical" evidence="13">
    <location>
        <begin position="284"/>
        <end position="303"/>
    </location>
</feature>
<dbReference type="PANTHER" id="PTHR24243">
    <property type="entry name" value="G-PROTEIN COUPLED RECEPTOR"/>
    <property type="match status" value="1"/>
</dbReference>
<reference evidence="15" key="2">
    <citation type="journal article" date="2021" name="Genome Biol. Evol.">
        <title>Developing a high-quality reference genome for a parasitic bivalve with doubly uniparental inheritance (Bivalvia: Unionida).</title>
        <authorList>
            <person name="Smith C.H."/>
        </authorList>
    </citation>
    <scope>NUCLEOTIDE SEQUENCE</scope>
    <source>
        <strain evidence="15">CHS0354</strain>
        <tissue evidence="15">Mantle</tissue>
    </source>
</reference>
<evidence type="ECO:0000313" key="15">
    <source>
        <dbReference type="EMBL" id="KAK3608460.1"/>
    </source>
</evidence>
<dbReference type="Pfam" id="PF00001">
    <property type="entry name" value="7tm_1"/>
    <property type="match status" value="1"/>
</dbReference>
<organism evidence="15 16">
    <name type="scientific">Potamilus streckersoni</name>
    <dbReference type="NCBI Taxonomy" id="2493646"/>
    <lineage>
        <taxon>Eukaryota</taxon>
        <taxon>Metazoa</taxon>
        <taxon>Spiralia</taxon>
        <taxon>Lophotrochozoa</taxon>
        <taxon>Mollusca</taxon>
        <taxon>Bivalvia</taxon>
        <taxon>Autobranchia</taxon>
        <taxon>Heteroconchia</taxon>
        <taxon>Palaeoheterodonta</taxon>
        <taxon>Unionida</taxon>
        <taxon>Unionoidea</taxon>
        <taxon>Unionidae</taxon>
        <taxon>Ambleminae</taxon>
        <taxon>Lampsilini</taxon>
        <taxon>Potamilus</taxon>
    </lineage>
</organism>
<evidence type="ECO:0000256" key="12">
    <source>
        <dbReference type="SAM" id="MobiDB-lite"/>
    </source>
</evidence>
<keyword evidence="6 13" id="KW-0472">Membrane</keyword>
<dbReference type="PROSITE" id="PS00237">
    <property type="entry name" value="G_PROTEIN_RECEP_F1_1"/>
    <property type="match status" value="1"/>
</dbReference>
<evidence type="ECO:0000256" key="2">
    <source>
        <dbReference type="ARBA" id="ARBA00022475"/>
    </source>
</evidence>
<dbReference type="GO" id="GO:0001607">
    <property type="term" value="F:neuromedin U receptor activity"/>
    <property type="evidence" value="ECO:0007669"/>
    <property type="project" value="InterPro"/>
</dbReference>
<comment type="subcellular location">
    <subcellularLocation>
        <location evidence="1">Cell membrane</location>
        <topology evidence="1">Multi-pass membrane protein</topology>
    </subcellularLocation>
</comment>
<dbReference type="PRINTS" id="PR01565">
    <property type="entry name" value="NEUROMEDINUR"/>
</dbReference>
<evidence type="ECO:0000256" key="4">
    <source>
        <dbReference type="ARBA" id="ARBA00022989"/>
    </source>
</evidence>
<keyword evidence="9" id="KW-0325">Glycoprotein</keyword>
<dbReference type="CDD" id="cd15134">
    <property type="entry name" value="7tmA_capaR"/>
    <property type="match status" value="1"/>
</dbReference>
<proteinExistence type="inferred from homology"/>
<keyword evidence="16" id="KW-1185">Reference proteome</keyword>
<name>A0AAE0WCM8_9BIVA</name>
<dbReference type="EMBL" id="JAEAOA010002070">
    <property type="protein sequence ID" value="KAK3608460.1"/>
    <property type="molecule type" value="Genomic_DNA"/>
</dbReference>
<protein>
    <recommendedName>
        <fullName evidence="14">G-protein coupled receptors family 1 profile domain-containing protein</fullName>
    </recommendedName>
</protein>
<dbReference type="Proteomes" id="UP001195483">
    <property type="component" value="Unassembled WGS sequence"/>
</dbReference>
<dbReference type="InterPro" id="IPR017452">
    <property type="entry name" value="GPCR_Rhodpsn_7TM"/>
</dbReference>
<evidence type="ECO:0000313" key="16">
    <source>
        <dbReference type="Proteomes" id="UP001195483"/>
    </source>
</evidence>
<comment type="similarity">
    <text evidence="11">Belongs to the G-protein coupled receptor 1 family.</text>
</comment>
<reference evidence="15" key="3">
    <citation type="submission" date="2023-05" db="EMBL/GenBank/DDBJ databases">
        <authorList>
            <person name="Smith C.H."/>
        </authorList>
    </citation>
    <scope>NUCLEOTIDE SEQUENCE</scope>
    <source>
        <strain evidence="15">CHS0354</strain>
        <tissue evidence="15">Mantle</tissue>
    </source>
</reference>
<evidence type="ECO:0000259" key="14">
    <source>
        <dbReference type="PROSITE" id="PS50262"/>
    </source>
</evidence>
<keyword evidence="5 11" id="KW-0297">G-protein coupled receptor</keyword>
<feature type="transmembrane region" description="Helical" evidence="13">
    <location>
        <begin position="131"/>
        <end position="153"/>
    </location>
</feature>
<evidence type="ECO:0000256" key="5">
    <source>
        <dbReference type="ARBA" id="ARBA00023040"/>
    </source>
</evidence>
<dbReference type="PRINTS" id="PR00237">
    <property type="entry name" value="GPCRRHODOPSN"/>
</dbReference>
<dbReference type="PANTHER" id="PTHR24243:SF208">
    <property type="entry name" value="PYROKININ-1 RECEPTOR"/>
    <property type="match status" value="1"/>
</dbReference>
<dbReference type="InterPro" id="IPR005390">
    <property type="entry name" value="NeuromedU_rcpt"/>
</dbReference>